<dbReference type="RefSeq" id="WP_381538051.1">
    <property type="nucleotide sequence ID" value="NZ_JBHUGI010000032.1"/>
</dbReference>
<feature type="region of interest" description="Disordered" evidence="1">
    <location>
        <begin position="156"/>
        <end position="228"/>
    </location>
</feature>
<organism evidence="3 4">
    <name type="scientific">Sporosarcina siberiensis</name>
    <dbReference type="NCBI Taxonomy" id="1365606"/>
    <lineage>
        <taxon>Bacteria</taxon>
        <taxon>Bacillati</taxon>
        <taxon>Bacillota</taxon>
        <taxon>Bacilli</taxon>
        <taxon>Bacillales</taxon>
        <taxon>Caryophanaceae</taxon>
        <taxon>Sporosarcina</taxon>
    </lineage>
</organism>
<reference evidence="4" key="1">
    <citation type="journal article" date="2019" name="Int. J. Syst. Evol. Microbiol.">
        <title>The Global Catalogue of Microorganisms (GCM) 10K type strain sequencing project: providing services to taxonomists for standard genome sequencing and annotation.</title>
        <authorList>
            <consortium name="The Broad Institute Genomics Platform"/>
            <consortium name="The Broad Institute Genome Sequencing Center for Infectious Disease"/>
            <person name="Wu L."/>
            <person name="Ma J."/>
        </authorList>
    </citation>
    <scope>NUCLEOTIDE SEQUENCE [LARGE SCALE GENOMIC DNA]</scope>
    <source>
        <strain evidence="4">CGMCC 4.7177</strain>
    </source>
</reference>
<evidence type="ECO:0008006" key="5">
    <source>
        <dbReference type="Google" id="ProtNLM"/>
    </source>
</evidence>
<gene>
    <name evidence="3" type="ORF">ACFSFY_11165</name>
</gene>
<comment type="caution">
    <text evidence="3">The sequence shown here is derived from an EMBL/GenBank/DDBJ whole genome shotgun (WGS) entry which is preliminary data.</text>
</comment>
<evidence type="ECO:0000313" key="4">
    <source>
        <dbReference type="Proteomes" id="UP001597218"/>
    </source>
</evidence>
<keyword evidence="2" id="KW-0812">Transmembrane</keyword>
<dbReference type="Proteomes" id="UP001597218">
    <property type="component" value="Unassembled WGS sequence"/>
</dbReference>
<sequence length="228" mass="25915">MRGKRRRRYKKNNRIIIFNLKIALICYTTIFGVSFMSNETSAFLSSQTEISQGITAGVWVVPELDECGEIIETEEGLIINEENLILGEENIGICEGNEENSNDLIIIIDEAICENEDGAILSETDLIDCINLETDPKVDEVEIEFEDEDKEGQVIEGEEIEIEIEKEDEPINENDGLEKEKERDKNESTEKLQEKPKDKEEPIIEQIDKSPEVVDESAITNSDEETDN</sequence>
<evidence type="ECO:0000256" key="2">
    <source>
        <dbReference type="SAM" id="Phobius"/>
    </source>
</evidence>
<dbReference type="EMBL" id="JBHUGI010000032">
    <property type="protein sequence ID" value="MFD1928589.1"/>
    <property type="molecule type" value="Genomic_DNA"/>
</dbReference>
<feature type="compositionally biased region" description="Acidic residues" evidence="1">
    <location>
        <begin position="156"/>
        <end position="172"/>
    </location>
</feature>
<evidence type="ECO:0000313" key="3">
    <source>
        <dbReference type="EMBL" id="MFD1928589.1"/>
    </source>
</evidence>
<name>A0ABW4SJJ0_9BACL</name>
<keyword evidence="2" id="KW-1133">Transmembrane helix</keyword>
<feature type="compositionally biased region" description="Basic and acidic residues" evidence="1">
    <location>
        <begin position="176"/>
        <end position="212"/>
    </location>
</feature>
<keyword evidence="2" id="KW-0472">Membrane</keyword>
<proteinExistence type="predicted"/>
<keyword evidence="4" id="KW-1185">Reference proteome</keyword>
<protein>
    <recommendedName>
        <fullName evidence="5">YqxM protein</fullName>
    </recommendedName>
</protein>
<feature type="transmembrane region" description="Helical" evidence="2">
    <location>
        <begin position="15"/>
        <end position="36"/>
    </location>
</feature>
<accession>A0ABW4SJJ0</accession>
<evidence type="ECO:0000256" key="1">
    <source>
        <dbReference type="SAM" id="MobiDB-lite"/>
    </source>
</evidence>